<reference evidence="2" key="1">
    <citation type="journal article" date="2015" name="Nature">
        <title>Complex archaea that bridge the gap between prokaryotes and eukaryotes.</title>
        <authorList>
            <person name="Spang A."/>
            <person name="Saw J.H."/>
            <person name="Jorgensen S.L."/>
            <person name="Zaremba-Niedzwiedzka K."/>
            <person name="Martijn J."/>
            <person name="Lind A.E."/>
            <person name="van Eijk R."/>
            <person name="Schleper C."/>
            <person name="Guy L."/>
            <person name="Ettema T.J."/>
        </authorList>
    </citation>
    <scope>NUCLEOTIDE SEQUENCE</scope>
</reference>
<proteinExistence type="predicted"/>
<protein>
    <submittedName>
        <fullName evidence="2">Uncharacterized protein</fullName>
    </submittedName>
</protein>
<keyword evidence="1" id="KW-1133">Transmembrane helix</keyword>
<keyword evidence="1" id="KW-0812">Transmembrane</keyword>
<sequence length="60" mass="7038">MIIIWYFVTVLCITVIILFSYELYEVVKKHRGFGIREVYIIGTICLSLLFIIVSILIINQ</sequence>
<feature type="transmembrane region" description="Helical" evidence="1">
    <location>
        <begin position="38"/>
        <end position="58"/>
    </location>
</feature>
<organism evidence="2">
    <name type="scientific">marine sediment metagenome</name>
    <dbReference type="NCBI Taxonomy" id="412755"/>
    <lineage>
        <taxon>unclassified sequences</taxon>
        <taxon>metagenomes</taxon>
        <taxon>ecological metagenomes</taxon>
    </lineage>
</organism>
<evidence type="ECO:0000256" key="1">
    <source>
        <dbReference type="SAM" id="Phobius"/>
    </source>
</evidence>
<feature type="transmembrane region" description="Helical" evidence="1">
    <location>
        <begin position="6"/>
        <end position="26"/>
    </location>
</feature>
<gene>
    <name evidence="2" type="ORF">LCGC14_1497720</name>
</gene>
<name>A0A0F9LKN4_9ZZZZ</name>
<comment type="caution">
    <text evidence="2">The sequence shown here is derived from an EMBL/GenBank/DDBJ whole genome shotgun (WGS) entry which is preliminary data.</text>
</comment>
<evidence type="ECO:0000313" key="2">
    <source>
        <dbReference type="EMBL" id="KKM64805.1"/>
    </source>
</evidence>
<dbReference type="AlphaFoldDB" id="A0A0F9LKN4"/>
<keyword evidence="1" id="KW-0472">Membrane</keyword>
<accession>A0A0F9LKN4</accession>
<dbReference type="EMBL" id="LAZR01010832">
    <property type="protein sequence ID" value="KKM64805.1"/>
    <property type="molecule type" value="Genomic_DNA"/>
</dbReference>